<accession>A0A1M7DU35</accession>
<evidence type="ECO:0000259" key="9">
    <source>
        <dbReference type="PROSITE" id="PS50928"/>
    </source>
</evidence>
<organism evidence="10 11">
    <name type="scientific">Bradyrhizobium lablabi</name>
    <dbReference type="NCBI Taxonomy" id="722472"/>
    <lineage>
        <taxon>Bacteria</taxon>
        <taxon>Pseudomonadati</taxon>
        <taxon>Pseudomonadota</taxon>
        <taxon>Alphaproteobacteria</taxon>
        <taxon>Hyphomicrobiales</taxon>
        <taxon>Nitrobacteraceae</taxon>
        <taxon>Bradyrhizobium</taxon>
    </lineage>
</organism>
<gene>
    <name evidence="10" type="ORF">SAMN05444171_5470</name>
</gene>
<feature type="transmembrane region" description="Helical" evidence="8">
    <location>
        <begin position="12"/>
        <end position="38"/>
    </location>
</feature>
<evidence type="ECO:0000256" key="3">
    <source>
        <dbReference type="ARBA" id="ARBA00022448"/>
    </source>
</evidence>
<dbReference type="Proteomes" id="UP000183208">
    <property type="component" value="Unassembled WGS sequence"/>
</dbReference>
<dbReference type="InterPro" id="IPR000515">
    <property type="entry name" value="MetI-like"/>
</dbReference>
<dbReference type="CDD" id="cd06261">
    <property type="entry name" value="TM_PBP2"/>
    <property type="match status" value="1"/>
</dbReference>
<dbReference type="PANTHER" id="PTHR43848:SF2">
    <property type="entry name" value="PUTRESCINE TRANSPORT SYSTEM PERMEASE PROTEIN POTI"/>
    <property type="match status" value="1"/>
</dbReference>
<dbReference type="RefSeq" id="WP_074825604.1">
    <property type="nucleotide sequence ID" value="NZ_FNTI01000001.1"/>
</dbReference>
<keyword evidence="4" id="KW-1003">Cell membrane</keyword>
<dbReference type="Pfam" id="PF00528">
    <property type="entry name" value="BPD_transp_1"/>
    <property type="match status" value="1"/>
</dbReference>
<evidence type="ECO:0000256" key="7">
    <source>
        <dbReference type="ARBA" id="ARBA00023136"/>
    </source>
</evidence>
<evidence type="ECO:0000256" key="8">
    <source>
        <dbReference type="RuleBase" id="RU363032"/>
    </source>
</evidence>
<feature type="domain" description="ABC transmembrane type-1" evidence="9">
    <location>
        <begin position="69"/>
        <end position="256"/>
    </location>
</feature>
<keyword evidence="3 8" id="KW-0813">Transport</keyword>
<dbReference type="PROSITE" id="PS50928">
    <property type="entry name" value="ABC_TM1"/>
    <property type="match status" value="1"/>
</dbReference>
<dbReference type="EMBL" id="FNTI01000001">
    <property type="protein sequence ID" value="SED87064.1"/>
    <property type="molecule type" value="Genomic_DNA"/>
</dbReference>
<dbReference type="Gene3D" id="1.10.3720.10">
    <property type="entry name" value="MetI-like"/>
    <property type="match status" value="1"/>
</dbReference>
<feature type="transmembrane region" description="Helical" evidence="8">
    <location>
        <begin position="185"/>
        <end position="206"/>
    </location>
</feature>
<protein>
    <submittedName>
        <fullName evidence="10">Spermidine/putrescine transport system permease protein</fullName>
    </submittedName>
</protein>
<evidence type="ECO:0000256" key="4">
    <source>
        <dbReference type="ARBA" id="ARBA00022475"/>
    </source>
</evidence>
<evidence type="ECO:0000256" key="1">
    <source>
        <dbReference type="ARBA" id="ARBA00004651"/>
    </source>
</evidence>
<dbReference type="InterPro" id="IPR035906">
    <property type="entry name" value="MetI-like_sf"/>
</dbReference>
<evidence type="ECO:0000313" key="10">
    <source>
        <dbReference type="EMBL" id="SED87064.1"/>
    </source>
</evidence>
<dbReference type="InterPro" id="IPR051789">
    <property type="entry name" value="Bact_Polyamine_Transport"/>
</dbReference>
<evidence type="ECO:0000256" key="5">
    <source>
        <dbReference type="ARBA" id="ARBA00022692"/>
    </source>
</evidence>
<feature type="transmembrane region" description="Helical" evidence="8">
    <location>
        <begin position="69"/>
        <end position="93"/>
    </location>
</feature>
<feature type="transmembrane region" description="Helical" evidence="8">
    <location>
        <begin position="133"/>
        <end position="156"/>
    </location>
</feature>
<feature type="transmembrane region" description="Helical" evidence="8">
    <location>
        <begin position="238"/>
        <end position="259"/>
    </location>
</feature>
<dbReference type="GO" id="GO:0055085">
    <property type="term" value="P:transmembrane transport"/>
    <property type="evidence" value="ECO:0007669"/>
    <property type="project" value="InterPro"/>
</dbReference>
<keyword evidence="7 8" id="KW-0472">Membrane</keyword>
<reference evidence="10 11" key="1">
    <citation type="submission" date="2016-10" db="EMBL/GenBank/DDBJ databases">
        <authorList>
            <person name="de Groot N.N."/>
        </authorList>
    </citation>
    <scope>NUCLEOTIDE SEQUENCE [LARGE SCALE GENOMIC DNA]</scope>
    <source>
        <strain evidence="10 11">GAS522</strain>
    </source>
</reference>
<dbReference type="SUPFAM" id="SSF161098">
    <property type="entry name" value="MetI-like"/>
    <property type="match status" value="1"/>
</dbReference>
<dbReference type="OrthoDB" id="9815533at2"/>
<evidence type="ECO:0000256" key="2">
    <source>
        <dbReference type="ARBA" id="ARBA00007069"/>
    </source>
</evidence>
<dbReference type="GO" id="GO:0005886">
    <property type="term" value="C:plasma membrane"/>
    <property type="evidence" value="ECO:0007669"/>
    <property type="project" value="UniProtKB-SubCell"/>
</dbReference>
<feature type="transmembrane region" description="Helical" evidence="8">
    <location>
        <begin position="105"/>
        <end position="127"/>
    </location>
</feature>
<sequence>MKAHDLREGTRAAALGGWTALVFLFVFAPIVSTVVFSFNADRFPSLPWGGFSLAWYAAVLTDDSVRRSLVNSLIVAAAAAAIATVLGFAAAYVDYRFRFFGKRAYMALASLPPTVPVVILGVAMLTFEGRIGLSGTLAGVVAGHVVLCSPFAMALVRMRLADLDRDLEPAAWNLGANAWTSLREIVIPFALPAIMASLFITAAVSFDEYMIAWFVSGLNETLPVRVLAMLQGQVSPRINAVGSLVFAVSAILVVLAQILTRRKI</sequence>
<keyword evidence="6 8" id="KW-1133">Transmembrane helix</keyword>
<dbReference type="PANTHER" id="PTHR43848">
    <property type="entry name" value="PUTRESCINE TRANSPORT SYSTEM PERMEASE PROTEIN POTI"/>
    <property type="match status" value="1"/>
</dbReference>
<comment type="subcellular location">
    <subcellularLocation>
        <location evidence="1 8">Cell membrane</location>
        <topology evidence="1 8">Multi-pass membrane protein</topology>
    </subcellularLocation>
</comment>
<proteinExistence type="inferred from homology"/>
<keyword evidence="5 8" id="KW-0812">Transmembrane</keyword>
<evidence type="ECO:0000313" key="11">
    <source>
        <dbReference type="Proteomes" id="UP000183208"/>
    </source>
</evidence>
<name>A0A1M7DU35_9BRAD</name>
<dbReference type="AlphaFoldDB" id="A0A1M7DU35"/>
<comment type="similarity">
    <text evidence="2">Belongs to the binding-protein-dependent transport system permease family. CysTW subfamily.</text>
</comment>
<evidence type="ECO:0000256" key="6">
    <source>
        <dbReference type="ARBA" id="ARBA00022989"/>
    </source>
</evidence>